<feature type="region of interest" description="Disordered" evidence="1">
    <location>
        <begin position="122"/>
        <end position="209"/>
    </location>
</feature>
<keyword evidence="2" id="KW-1133">Transmembrane helix</keyword>
<protein>
    <submittedName>
        <fullName evidence="3">Uncharacterized protein</fullName>
    </submittedName>
</protein>
<dbReference type="PATRIC" id="fig|1454006.5.peg.1567"/>
<dbReference type="EMBL" id="CP007202">
    <property type="protein sequence ID" value="AJR03568.1"/>
    <property type="molecule type" value="Genomic_DNA"/>
</dbReference>
<name>A0A0C5W8R6_9FLAO</name>
<feature type="transmembrane region" description="Helical" evidence="2">
    <location>
        <begin position="213"/>
        <end position="233"/>
    </location>
</feature>
<evidence type="ECO:0000256" key="1">
    <source>
        <dbReference type="SAM" id="MobiDB-lite"/>
    </source>
</evidence>
<dbReference type="AlphaFoldDB" id="A0A0C5W8R6"/>
<dbReference type="KEGG" id="sze:AW14_07950"/>
<keyword evidence="2" id="KW-0812">Transmembrane</keyword>
<feature type="compositionally biased region" description="Low complexity" evidence="1">
    <location>
        <begin position="127"/>
        <end position="144"/>
    </location>
</feature>
<evidence type="ECO:0000256" key="2">
    <source>
        <dbReference type="SAM" id="Phobius"/>
    </source>
</evidence>
<organism evidence="3 4">
    <name type="scientific">Siansivirga zeaxanthinifaciens CC-SAMT-1</name>
    <dbReference type="NCBI Taxonomy" id="1454006"/>
    <lineage>
        <taxon>Bacteria</taxon>
        <taxon>Pseudomonadati</taxon>
        <taxon>Bacteroidota</taxon>
        <taxon>Flavobacteriia</taxon>
        <taxon>Flavobacteriales</taxon>
        <taxon>Flavobacteriaceae</taxon>
        <taxon>Siansivirga</taxon>
    </lineage>
</organism>
<sequence>MKKSIRYTQKQNDVIELISHLILTKPSVVESLLSKHGVDFGFQPSKENLINEVVEKLKTKNLLFNKDLEGLLDVHVKNKGQELIALKSQEYFDNQVEDQFLGGIVGGLAKGAISGISGLFGKKKKSSGGSSNAAAQQQAAMAAKLKADMDAKMRRLEDERRRAREEADRRRREEEDRRRREREEDERRRRQEEEDRRRRESENANKEKSSKNMLMIGGVAAVLLVGGVLVVAMKK</sequence>
<accession>A0A0C5W8R6</accession>
<keyword evidence="4" id="KW-1185">Reference proteome</keyword>
<gene>
    <name evidence="3" type="ORF">AW14_07950</name>
</gene>
<dbReference type="STRING" id="1454006.AW14_07950"/>
<keyword evidence="2" id="KW-0472">Membrane</keyword>
<feature type="compositionally biased region" description="Basic and acidic residues" evidence="1">
    <location>
        <begin position="145"/>
        <end position="209"/>
    </location>
</feature>
<reference evidence="3 4" key="1">
    <citation type="submission" date="2014-02" db="EMBL/GenBank/DDBJ databases">
        <authorList>
            <person name="Young C.-C."/>
            <person name="Hameed A."/>
            <person name="Huang H.-C."/>
            <person name="Shahina M."/>
        </authorList>
    </citation>
    <scope>NUCLEOTIDE SEQUENCE [LARGE SCALE GENOMIC DNA]</scope>
    <source>
        <strain evidence="3 4">CC-SAMT-1</strain>
    </source>
</reference>
<proteinExistence type="predicted"/>
<dbReference type="OrthoDB" id="1453783at2"/>
<dbReference type="Proteomes" id="UP000032229">
    <property type="component" value="Chromosome"/>
</dbReference>
<evidence type="ECO:0000313" key="4">
    <source>
        <dbReference type="Proteomes" id="UP000032229"/>
    </source>
</evidence>
<dbReference type="HOGENOM" id="CLU_1179571_0_0_10"/>
<evidence type="ECO:0000313" key="3">
    <source>
        <dbReference type="EMBL" id="AJR03568.1"/>
    </source>
</evidence>
<dbReference type="RefSeq" id="WP_044638291.1">
    <property type="nucleotide sequence ID" value="NZ_CP007202.1"/>
</dbReference>